<evidence type="ECO:0000313" key="2">
    <source>
        <dbReference type="EMBL" id="KTC80674.1"/>
    </source>
</evidence>
<dbReference type="Pfam" id="PF13561">
    <property type="entry name" value="adh_short_C2"/>
    <property type="match status" value="1"/>
</dbReference>
<protein>
    <submittedName>
        <fullName evidence="2">Glucose-1-dehydrogenase</fullName>
    </submittedName>
</protein>
<evidence type="ECO:0000256" key="1">
    <source>
        <dbReference type="ARBA" id="ARBA00006484"/>
    </source>
</evidence>
<comment type="caution">
    <text evidence="2">The sequence shown here is derived from an EMBL/GenBank/DDBJ whole genome shotgun (WGS) entry which is preliminary data.</text>
</comment>
<organism evidence="2 3">
    <name type="scientific">Legionella cherrii</name>
    <dbReference type="NCBI Taxonomy" id="28084"/>
    <lineage>
        <taxon>Bacteria</taxon>
        <taxon>Pseudomonadati</taxon>
        <taxon>Pseudomonadota</taxon>
        <taxon>Gammaproteobacteria</taxon>
        <taxon>Legionellales</taxon>
        <taxon>Legionellaceae</taxon>
        <taxon>Legionella</taxon>
    </lineage>
</organism>
<comment type="similarity">
    <text evidence="1">Belongs to the short-chain dehydrogenases/reductases (SDR) family.</text>
</comment>
<sequence length="265" mass="28682">MEQIFLKMVSNMSNQKLAIIVGGSSGMGLETAKRLAANGLDLLITGTNEQKLKHAVDEIKSIGGNVASLVVSLYDKTHVSQLVMNIKNETLPIKYLVNAAGYFKPVPFLEHTEADYDLQVDLNKAFFFITQAVAEKMKQDGGGSIVNIGSMWAKQAVKATPSSAYSMQKAALHSLTQHLAMELAEFNIRVNAVAPAVVVTPIYKSFIDEDKIDVSLQSFNGFHPLGRVGQAPDVAHAIEFLLSDKASWITGEIMNVDGGVMAGRN</sequence>
<dbReference type="AlphaFoldDB" id="A0A0W0SBD2"/>
<dbReference type="PANTHER" id="PTHR42879">
    <property type="entry name" value="3-OXOACYL-(ACYL-CARRIER-PROTEIN) REDUCTASE"/>
    <property type="match status" value="1"/>
</dbReference>
<dbReference type="Proteomes" id="UP000054921">
    <property type="component" value="Unassembled WGS sequence"/>
</dbReference>
<dbReference type="PRINTS" id="PR00081">
    <property type="entry name" value="GDHRDH"/>
</dbReference>
<evidence type="ECO:0000313" key="3">
    <source>
        <dbReference type="Proteomes" id="UP000054921"/>
    </source>
</evidence>
<dbReference type="SUPFAM" id="SSF51735">
    <property type="entry name" value="NAD(P)-binding Rossmann-fold domains"/>
    <property type="match status" value="1"/>
</dbReference>
<dbReference type="InterPro" id="IPR050259">
    <property type="entry name" value="SDR"/>
</dbReference>
<dbReference type="InterPro" id="IPR002347">
    <property type="entry name" value="SDR_fam"/>
</dbReference>
<dbReference type="STRING" id="28084.Lche_2694"/>
<proteinExistence type="inferred from homology"/>
<gene>
    <name evidence="2" type="ORF">Lche_2694</name>
</gene>
<dbReference type="PATRIC" id="fig|28084.5.peg.2915"/>
<name>A0A0W0SBD2_9GAMM</name>
<dbReference type="CDD" id="cd05233">
    <property type="entry name" value="SDR_c"/>
    <property type="match status" value="1"/>
</dbReference>
<dbReference type="FunFam" id="3.40.50.720:FF:000084">
    <property type="entry name" value="Short-chain dehydrogenase reductase"/>
    <property type="match status" value="1"/>
</dbReference>
<dbReference type="EMBL" id="LNXW01000013">
    <property type="protein sequence ID" value="KTC80674.1"/>
    <property type="molecule type" value="Genomic_DNA"/>
</dbReference>
<reference evidence="2 3" key="1">
    <citation type="submission" date="2015-11" db="EMBL/GenBank/DDBJ databases">
        <title>Genomic analysis of 38 Legionella species identifies large and diverse effector repertoires.</title>
        <authorList>
            <person name="Burstein D."/>
            <person name="Amaro F."/>
            <person name="Zusman T."/>
            <person name="Lifshitz Z."/>
            <person name="Cohen O."/>
            <person name="Gilbert J.A."/>
            <person name="Pupko T."/>
            <person name="Shuman H.A."/>
            <person name="Segal G."/>
        </authorList>
    </citation>
    <scope>NUCLEOTIDE SEQUENCE [LARGE SCALE GENOMIC DNA]</scope>
    <source>
        <strain evidence="2 3">ORW</strain>
    </source>
</reference>
<dbReference type="PRINTS" id="PR00080">
    <property type="entry name" value="SDRFAMILY"/>
</dbReference>
<dbReference type="Gene3D" id="3.40.50.720">
    <property type="entry name" value="NAD(P)-binding Rossmann-like Domain"/>
    <property type="match status" value="1"/>
</dbReference>
<accession>A0A0W0SBD2</accession>
<dbReference type="InterPro" id="IPR036291">
    <property type="entry name" value="NAD(P)-bd_dom_sf"/>
</dbReference>